<dbReference type="OrthoDB" id="4638025at2"/>
<evidence type="ECO:0000256" key="2">
    <source>
        <dbReference type="SAM" id="Phobius"/>
    </source>
</evidence>
<feature type="transmembrane region" description="Helical" evidence="2">
    <location>
        <begin position="143"/>
        <end position="166"/>
    </location>
</feature>
<keyword evidence="2" id="KW-1133">Transmembrane helix</keyword>
<feature type="transmembrane region" description="Helical" evidence="2">
    <location>
        <begin position="178"/>
        <end position="196"/>
    </location>
</feature>
<dbReference type="RefSeq" id="WP_007238806.1">
    <property type="nucleotide sequence ID" value="NZ_BAFB01000113.1"/>
</dbReference>
<feature type="compositionally biased region" description="Basic and acidic residues" evidence="1">
    <location>
        <begin position="1"/>
        <end position="10"/>
    </location>
</feature>
<evidence type="ECO:0000256" key="1">
    <source>
        <dbReference type="SAM" id="MobiDB-lite"/>
    </source>
</evidence>
<reference evidence="3" key="1">
    <citation type="submission" date="2012-02" db="EMBL/GenBank/DDBJ databases">
        <title>Whole genome shotgun sequence of Gordonia otitidis NBRC 100426.</title>
        <authorList>
            <person name="Yoshida I."/>
            <person name="Hosoyama A."/>
            <person name="Tsuchikane K."/>
            <person name="Katsumata H."/>
            <person name="Yamazaki S."/>
            <person name="Fujita N."/>
        </authorList>
    </citation>
    <scope>NUCLEOTIDE SEQUENCE [LARGE SCALE GENOMIC DNA]</scope>
    <source>
        <strain evidence="3">NBRC 100426</strain>
    </source>
</reference>
<protein>
    <submittedName>
        <fullName evidence="3">Uncharacterized protein</fullName>
    </submittedName>
</protein>
<dbReference type="SUPFAM" id="SSF50969">
    <property type="entry name" value="YVTN repeat-like/Quinoprotein amine dehydrogenase"/>
    <property type="match status" value="1"/>
</dbReference>
<dbReference type="Gene3D" id="2.130.10.10">
    <property type="entry name" value="YVTN repeat-like/Quinoprotein amine dehydrogenase"/>
    <property type="match status" value="1"/>
</dbReference>
<keyword evidence="2" id="KW-0812">Transmembrane</keyword>
<sequence>MTAQSDRDDVAAPSEDAQPTDESTASPTQGAPVESNVVSAPVLVGFSISLALLALAFGVTSLILRTDLHLAGAPGAIARALAFGALIAGALALLALSVRRRAWTAEWWSASLPSVAIMAVIAVIACVVAGSKNRDVTRLFDSHGAFVYAIVAAVCGSVALCTVAALPISAPRRARTSAVVALLVIALVVPSTITLARSYANPWRPHLAAAEPTAPLPTDVTEVAYRTRLNGDGRDPLARAGDGFVAVYDNTVTAYDGRTGSPRWSFDFADLTVDDQDGPQVTLAVEPDGTVSARRANITVGLDPVTGEIRSRSVDDSHADQSYEDCPGVETHAAQARCLDGQLELTDRTTGAPIRLQSDLPSGNVVHVAAVSEDEFAVLVAPGSSADSAHVVVINDRGQQVDSAPVPGSVGQLARGPRGTVVLIPTDVSADSVFVRSYAQRHTVEVPAYPARRPGDFALVGDHIVATLDGRSLSRVDPLTGAVQAVDVATCTGSQYIRQVLTVPGSVIAVCELSSGTFDIIGLR</sequence>
<accession>H5TM62</accession>
<dbReference type="STRING" id="1108044.GOOTI_113_00320"/>
<dbReference type="EMBL" id="BAFB01000113">
    <property type="protein sequence ID" value="GAB34570.1"/>
    <property type="molecule type" value="Genomic_DNA"/>
</dbReference>
<gene>
    <name evidence="3" type="ORF">GOOTI_113_00320</name>
</gene>
<keyword evidence="4" id="KW-1185">Reference proteome</keyword>
<feature type="region of interest" description="Disordered" evidence="1">
    <location>
        <begin position="1"/>
        <end position="32"/>
    </location>
</feature>
<feature type="compositionally biased region" description="Polar residues" evidence="1">
    <location>
        <begin position="20"/>
        <end position="29"/>
    </location>
</feature>
<keyword evidence="2" id="KW-0472">Membrane</keyword>
<comment type="caution">
    <text evidence="3">The sequence shown here is derived from an EMBL/GenBank/DDBJ whole genome shotgun (WGS) entry which is preliminary data.</text>
</comment>
<evidence type="ECO:0000313" key="4">
    <source>
        <dbReference type="Proteomes" id="UP000005038"/>
    </source>
</evidence>
<dbReference type="Proteomes" id="UP000005038">
    <property type="component" value="Unassembled WGS sequence"/>
</dbReference>
<dbReference type="AlphaFoldDB" id="H5TM62"/>
<evidence type="ECO:0000313" key="3">
    <source>
        <dbReference type="EMBL" id="GAB34570.1"/>
    </source>
</evidence>
<name>H5TM62_GORO1</name>
<feature type="transmembrane region" description="Helical" evidence="2">
    <location>
        <begin position="110"/>
        <end position="131"/>
    </location>
</feature>
<feature type="transmembrane region" description="Helical" evidence="2">
    <location>
        <begin position="42"/>
        <end position="64"/>
    </location>
</feature>
<dbReference type="InterPro" id="IPR015943">
    <property type="entry name" value="WD40/YVTN_repeat-like_dom_sf"/>
</dbReference>
<feature type="transmembrane region" description="Helical" evidence="2">
    <location>
        <begin position="76"/>
        <end position="98"/>
    </location>
</feature>
<organism evidence="3 4">
    <name type="scientific">Gordonia otitidis (strain DSM 44809 / CCUG 52243 / JCM 12355 / NBRC 100426 / IFM 10032)</name>
    <dbReference type="NCBI Taxonomy" id="1108044"/>
    <lineage>
        <taxon>Bacteria</taxon>
        <taxon>Bacillati</taxon>
        <taxon>Actinomycetota</taxon>
        <taxon>Actinomycetes</taxon>
        <taxon>Mycobacteriales</taxon>
        <taxon>Gordoniaceae</taxon>
        <taxon>Gordonia</taxon>
    </lineage>
</organism>
<dbReference type="InterPro" id="IPR011044">
    <property type="entry name" value="Quino_amine_DH_bsu"/>
</dbReference>
<proteinExistence type="predicted"/>